<dbReference type="EMBL" id="JARK01001384">
    <property type="protein sequence ID" value="EYC12024.1"/>
    <property type="molecule type" value="Genomic_DNA"/>
</dbReference>
<evidence type="ECO:0000256" key="1">
    <source>
        <dbReference type="SAM" id="MobiDB-lite"/>
    </source>
</evidence>
<organism evidence="2 3">
    <name type="scientific">Ancylostoma ceylanicum</name>
    <dbReference type="NCBI Taxonomy" id="53326"/>
    <lineage>
        <taxon>Eukaryota</taxon>
        <taxon>Metazoa</taxon>
        <taxon>Ecdysozoa</taxon>
        <taxon>Nematoda</taxon>
        <taxon>Chromadorea</taxon>
        <taxon>Rhabditida</taxon>
        <taxon>Rhabditina</taxon>
        <taxon>Rhabditomorpha</taxon>
        <taxon>Strongyloidea</taxon>
        <taxon>Ancylostomatidae</taxon>
        <taxon>Ancylostomatinae</taxon>
        <taxon>Ancylostoma</taxon>
    </lineage>
</organism>
<dbReference type="AlphaFoldDB" id="A0A016U9N9"/>
<evidence type="ECO:0000313" key="2">
    <source>
        <dbReference type="EMBL" id="EYC12024.1"/>
    </source>
</evidence>
<gene>
    <name evidence="2" type="primary">Acey_s0048.g1568</name>
    <name evidence="2" type="ORF">Y032_0048g1568</name>
</gene>
<comment type="caution">
    <text evidence="2">The sequence shown here is derived from an EMBL/GenBank/DDBJ whole genome shotgun (WGS) entry which is preliminary data.</text>
</comment>
<name>A0A016U9N9_9BILA</name>
<dbReference type="Proteomes" id="UP000024635">
    <property type="component" value="Unassembled WGS sequence"/>
</dbReference>
<sequence length="79" mass="8853">MVKSIFSKKQLGEDHPPRILEIPKKTLRKVLVSVSPTATPLRQGSHVEKSSKSKNRKTGLSEASCYFVFACPSRHLVYV</sequence>
<feature type="region of interest" description="Disordered" evidence="1">
    <location>
        <begin position="38"/>
        <end position="59"/>
    </location>
</feature>
<protein>
    <submittedName>
        <fullName evidence="2">Uncharacterized protein</fullName>
    </submittedName>
</protein>
<proteinExistence type="predicted"/>
<reference evidence="3" key="1">
    <citation type="journal article" date="2015" name="Nat. Genet.">
        <title>The genome and transcriptome of the zoonotic hookworm Ancylostoma ceylanicum identify infection-specific gene families.</title>
        <authorList>
            <person name="Schwarz E.M."/>
            <person name="Hu Y."/>
            <person name="Antoshechkin I."/>
            <person name="Miller M.M."/>
            <person name="Sternberg P.W."/>
            <person name="Aroian R.V."/>
        </authorList>
    </citation>
    <scope>NUCLEOTIDE SEQUENCE</scope>
    <source>
        <strain evidence="3">HY135</strain>
    </source>
</reference>
<accession>A0A016U9N9</accession>
<evidence type="ECO:0000313" key="3">
    <source>
        <dbReference type="Proteomes" id="UP000024635"/>
    </source>
</evidence>
<keyword evidence="3" id="KW-1185">Reference proteome</keyword>